<sequence>MVQYICTLFCLVFVCDHMSHSFCIFSGMVLISNVMVHFLNTPIPQKIF</sequence>
<dbReference type="EMBL" id="GDIQ01043037">
    <property type="protein sequence ID" value="JAN51700.1"/>
    <property type="molecule type" value="Transcribed_RNA"/>
</dbReference>
<organism evidence="1">
    <name type="scientific">Daphnia magna</name>
    <dbReference type="NCBI Taxonomy" id="35525"/>
    <lineage>
        <taxon>Eukaryota</taxon>
        <taxon>Metazoa</taxon>
        <taxon>Ecdysozoa</taxon>
        <taxon>Arthropoda</taxon>
        <taxon>Crustacea</taxon>
        <taxon>Branchiopoda</taxon>
        <taxon>Diplostraca</taxon>
        <taxon>Cladocera</taxon>
        <taxon>Anomopoda</taxon>
        <taxon>Daphniidae</taxon>
        <taxon>Daphnia</taxon>
    </lineage>
</organism>
<name>A0A0P5QPS7_9CRUS</name>
<reference evidence="1" key="1">
    <citation type="submission" date="2015-10" db="EMBL/GenBank/DDBJ databases">
        <title>EvidentialGene: Evidence-directed Construction of Complete mRNA Transcriptomes without Genomes.</title>
        <authorList>
            <person name="Gilbert D.G."/>
        </authorList>
    </citation>
    <scope>NUCLEOTIDE SEQUENCE</scope>
</reference>
<protein>
    <submittedName>
        <fullName evidence="1">Uncharacterized protein</fullName>
    </submittedName>
</protein>
<evidence type="ECO:0000313" key="1">
    <source>
        <dbReference type="EMBL" id="JAN51700.1"/>
    </source>
</evidence>
<accession>A0A0P5QPS7</accession>
<proteinExistence type="predicted"/>
<dbReference type="AlphaFoldDB" id="A0A0P5QPS7"/>